<gene>
    <name evidence="1" type="ORF">CLAFUR5_07969</name>
</gene>
<dbReference type="AlphaFoldDB" id="A0A9Q8LCI0"/>
<keyword evidence="2" id="KW-1185">Reference proteome</keyword>
<sequence length="88" mass="9394">MTTTGDKHIQSQSRSWRACSDPVGNGTGNLGQQAGAQGCVVFHNNDRYGYGTNVCGRCNRCHGCGSTNNGIRPIQAVYFGGKKAMQKL</sequence>
<proteinExistence type="predicted"/>
<evidence type="ECO:0000313" key="1">
    <source>
        <dbReference type="EMBL" id="UJO14960.1"/>
    </source>
</evidence>
<dbReference type="Proteomes" id="UP000756132">
    <property type="component" value="Chromosome 3"/>
</dbReference>
<protein>
    <submittedName>
        <fullName evidence="1">Uncharacterized protein</fullName>
    </submittedName>
</protein>
<dbReference type="KEGG" id="ffu:CLAFUR5_07969"/>
<dbReference type="EMBL" id="CP090165">
    <property type="protein sequence ID" value="UJO14960.1"/>
    <property type="molecule type" value="Genomic_DNA"/>
</dbReference>
<dbReference type="RefSeq" id="XP_047759326.1">
    <property type="nucleotide sequence ID" value="XM_047907117.1"/>
</dbReference>
<dbReference type="OrthoDB" id="3649352at2759"/>
<accession>A0A9Q8LCI0</accession>
<name>A0A9Q8LCI0_PASFU</name>
<reference evidence="1" key="1">
    <citation type="submission" date="2021-12" db="EMBL/GenBank/DDBJ databases">
        <authorList>
            <person name="Zaccaron A."/>
            <person name="Stergiopoulos I."/>
        </authorList>
    </citation>
    <scope>NUCLEOTIDE SEQUENCE</scope>
    <source>
        <strain evidence="1">Race5_Kim</strain>
    </source>
</reference>
<evidence type="ECO:0000313" key="2">
    <source>
        <dbReference type="Proteomes" id="UP000756132"/>
    </source>
</evidence>
<organism evidence="1 2">
    <name type="scientific">Passalora fulva</name>
    <name type="common">Tomato leaf mold</name>
    <name type="synonym">Cladosporium fulvum</name>
    <dbReference type="NCBI Taxonomy" id="5499"/>
    <lineage>
        <taxon>Eukaryota</taxon>
        <taxon>Fungi</taxon>
        <taxon>Dikarya</taxon>
        <taxon>Ascomycota</taxon>
        <taxon>Pezizomycotina</taxon>
        <taxon>Dothideomycetes</taxon>
        <taxon>Dothideomycetidae</taxon>
        <taxon>Mycosphaerellales</taxon>
        <taxon>Mycosphaerellaceae</taxon>
        <taxon>Fulvia</taxon>
    </lineage>
</organism>
<reference evidence="1" key="2">
    <citation type="journal article" date="2022" name="Microb. Genom.">
        <title>A chromosome-scale genome assembly of the tomato pathogen Cladosporium fulvum reveals a compartmentalized genome architecture and the presence of a dispensable chromosome.</title>
        <authorList>
            <person name="Zaccaron A.Z."/>
            <person name="Chen L.H."/>
            <person name="Samaras A."/>
            <person name="Stergiopoulos I."/>
        </authorList>
    </citation>
    <scope>NUCLEOTIDE SEQUENCE</scope>
    <source>
        <strain evidence="1">Race5_Kim</strain>
    </source>
</reference>
<dbReference type="GeneID" id="71987847"/>